<dbReference type="Gene3D" id="3.40.50.150">
    <property type="entry name" value="Vaccinia Virus protein VP39"/>
    <property type="match status" value="1"/>
</dbReference>
<dbReference type="InterPro" id="IPR029063">
    <property type="entry name" value="SAM-dependent_MTases_sf"/>
</dbReference>
<dbReference type="PANTHER" id="PTHR22617:SF23">
    <property type="entry name" value="CHEMOTAXIS PROTEIN CHEW"/>
    <property type="match status" value="1"/>
</dbReference>
<feature type="domain" description="CheW-like" evidence="2">
    <location>
        <begin position="27"/>
        <end position="169"/>
    </location>
</feature>
<dbReference type="AlphaFoldDB" id="A0AA87NPI0"/>
<accession>A0AA87NPI0</accession>
<dbReference type="SMART" id="SM00138">
    <property type="entry name" value="MeTrc"/>
    <property type="match status" value="1"/>
</dbReference>
<evidence type="ECO:0000313" key="3">
    <source>
        <dbReference type="EMBL" id="EPF27984.1"/>
    </source>
</evidence>
<dbReference type="PROSITE" id="PS50851">
    <property type="entry name" value="CHEW"/>
    <property type="match status" value="1"/>
</dbReference>
<name>A0AA87NPI0_TREMD</name>
<dbReference type="PROSITE" id="PS50123">
    <property type="entry name" value="CHER"/>
    <property type="match status" value="1"/>
</dbReference>
<dbReference type="GO" id="GO:0006935">
    <property type="term" value="P:chemotaxis"/>
    <property type="evidence" value="ECO:0007669"/>
    <property type="project" value="InterPro"/>
</dbReference>
<dbReference type="Gene3D" id="2.40.50.180">
    <property type="entry name" value="CheA-289, Domain 4"/>
    <property type="match status" value="1"/>
</dbReference>
<dbReference type="InterPro" id="IPR036061">
    <property type="entry name" value="CheW-like_dom_sf"/>
</dbReference>
<evidence type="ECO:0000313" key="4">
    <source>
        <dbReference type="Proteomes" id="UP000014634"/>
    </source>
</evidence>
<organism evidence="3 4">
    <name type="scientific">Treponema medium ATCC 700293</name>
    <dbReference type="NCBI Taxonomy" id="1125700"/>
    <lineage>
        <taxon>Bacteria</taxon>
        <taxon>Pseudomonadati</taxon>
        <taxon>Spirochaetota</taxon>
        <taxon>Spirochaetia</taxon>
        <taxon>Spirochaetales</taxon>
        <taxon>Treponemataceae</taxon>
        <taxon>Treponema</taxon>
    </lineage>
</organism>
<dbReference type="CDD" id="cd00732">
    <property type="entry name" value="CheW"/>
    <property type="match status" value="1"/>
</dbReference>
<evidence type="ECO:0000259" key="1">
    <source>
        <dbReference type="PROSITE" id="PS50123"/>
    </source>
</evidence>
<dbReference type="InterPro" id="IPR002545">
    <property type="entry name" value="CheW-lke_dom"/>
</dbReference>
<dbReference type="Proteomes" id="UP000014634">
    <property type="component" value="Unassembled WGS sequence"/>
</dbReference>
<dbReference type="Gene3D" id="2.30.30.40">
    <property type="entry name" value="SH3 Domains"/>
    <property type="match status" value="1"/>
</dbReference>
<dbReference type="RefSeq" id="WP_016524041.1">
    <property type="nucleotide sequence ID" value="NZ_KE332517.1"/>
</dbReference>
<dbReference type="SMART" id="SM00260">
    <property type="entry name" value="CheW"/>
    <property type="match status" value="1"/>
</dbReference>
<dbReference type="PRINTS" id="PR00996">
    <property type="entry name" value="CHERMTFRASE"/>
</dbReference>
<dbReference type="InterPro" id="IPR022642">
    <property type="entry name" value="CheR_C"/>
</dbReference>
<dbReference type="GO" id="GO:0007165">
    <property type="term" value="P:signal transduction"/>
    <property type="evidence" value="ECO:0007669"/>
    <property type="project" value="InterPro"/>
</dbReference>
<dbReference type="Pfam" id="PF01739">
    <property type="entry name" value="CheR"/>
    <property type="match status" value="1"/>
</dbReference>
<evidence type="ECO:0008006" key="5">
    <source>
        <dbReference type="Google" id="ProtNLM"/>
    </source>
</evidence>
<dbReference type="PANTHER" id="PTHR22617">
    <property type="entry name" value="CHEMOTAXIS SENSOR HISTIDINE KINASE-RELATED"/>
    <property type="match status" value="1"/>
</dbReference>
<proteinExistence type="predicted"/>
<comment type="caution">
    <text evidence="3">The sequence shown here is derived from an EMBL/GenBank/DDBJ whole genome shotgun (WGS) entry which is preliminary data.</text>
</comment>
<reference evidence="3 4" key="1">
    <citation type="submission" date="2013-04" db="EMBL/GenBank/DDBJ databases">
        <title>The Genome Sequence of Treponema medium ATCC 700293.</title>
        <authorList>
            <consortium name="The Broad Institute Genomics Platform"/>
            <person name="Earl A."/>
            <person name="Ward D."/>
            <person name="Feldgarden M."/>
            <person name="Gevers D."/>
            <person name="Leonetti C."/>
            <person name="Blanton J.M."/>
            <person name="Dewhirst F.E."/>
            <person name="Izard J."/>
            <person name="Walker B."/>
            <person name="Young S."/>
            <person name="Zeng Q."/>
            <person name="Gargeya S."/>
            <person name="Fitzgerald M."/>
            <person name="Haas B."/>
            <person name="Abouelleil A."/>
            <person name="Allen A.W."/>
            <person name="Alvarado L."/>
            <person name="Arachchi H.M."/>
            <person name="Berlin A.M."/>
            <person name="Chapman S.B."/>
            <person name="Gainer-Dewar J."/>
            <person name="Goldberg J."/>
            <person name="Griggs A."/>
            <person name="Gujja S."/>
            <person name="Hansen M."/>
            <person name="Howarth C."/>
            <person name="Imamovic A."/>
            <person name="Ireland A."/>
            <person name="Larimer J."/>
            <person name="McCowan C."/>
            <person name="Murphy C."/>
            <person name="Pearson M."/>
            <person name="Poon T.W."/>
            <person name="Priest M."/>
            <person name="Roberts A."/>
            <person name="Saif S."/>
            <person name="Shea T."/>
            <person name="Sisk P."/>
            <person name="Sykes S."/>
            <person name="Wortman J."/>
            <person name="Nusbaum C."/>
            <person name="Birren B."/>
        </authorList>
    </citation>
    <scope>NUCLEOTIDE SEQUENCE [LARGE SCALE GENOMIC DNA]</scope>
    <source>
        <strain evidence="3 4">ATCC 700293</strain>
    </source>
</reference>
<feature type="domain" description="CheR-type methyltransferase" evidence="1">
    <location>
        <begin position="229"/>
        <end position="445"/>
    </location>
</feature>
<dbReference type="SUPFAM" id="SSF53335">
    <property type="entry name" value="S-adenosyl-L-methionine-dependent methyltransferases"/>
    <property type="match status" value="1"/>
</dbReference>
<sequence>MEKTELNVSVNEDLQDEYVNEPLSVIDFKMITFSLAEKDYAIDIMKVKEIAKANNFTYVPNTAPFVLGVYNLRGDIIPIIDLRIFFNIPIKQRAKDTVESMVIINVDDQTFGIVVDRIDKVVGVSKNTIQPPHPIFGDINIKYIYGVVENAGQLYILLDVDRIFASRTITETKATVVEGEALPVDGSAKVGVTDVTQSNDALDIRFIGDTLAALGQFYPSAVNAAWLEKRYYEWRDMRVASSIQIQSEDQAREFLSNFLSPNTHRFWSDAYMNTVLAALPDNDAKIITVWNVGCDSGYETYSLAVLLKQKYPRAAIRIYANDADLLAISNAPMLTVPEDQVINRFKPYLVKGVNDLYSFNQEIKDMILFEYHDCLHQNTVPDVDIILARDVLSFIKAEKQSILLEEFRDKLKTTGIVILGANEMMPKQSGWMRQVMGDITTFSRE</sequence>
<dbReference type="GO" id="GO:0008757">
    <property type="term" value="F:S-adenosylmethionine-dependent methyltransferase activity"/>
    <property type="evidence" value="ECO:0007669"/>
    <property type="project" value="InterPro"/>
</dbReference>
<dbReference type="InterPro" id="IPR039315">
    <property type="entry name" value="CheW"/>
</dbReference>
<dbReference type="SUPFAM" id="SSF50341">
    <property type="entry name" value="CheW-like"/>
    <property type="match status" value="1"/>
</dbReference>
<protein>
    <recommendedName>
        <fullName evidence="5">Chemotaxis protein CheW</fullName>
    </recommendedName>
</protein>
<evidence type="ECO:0000259" key="2">
    <source>
        <dbReference type="PROSITE" id="PS50851"/>
    </source>
</evidence>
<dbReference type="Pfam" id="PF01584">
    <property type="entry name" value="CheW"/>
    <property type="match status" value="1"/>
</dbReference>
<dbReference type="InterPro" id="IPR000780">
    <property type="entry name" value="CheR_MeTrfase"/>
</dbReference>
<dbReference type="GO" id="GO:0005829">
    <property type="term" value="C:cytosol"/>
    <property type="evidence" value="ECO:0007669"/>
    <property type="project" value="TreeGrafter"/>
</dbReference>
<dbReference type="EMBL" id="ATFE01000014">
    <property type="protein sequence ID" value="EPF27984.1"/>
    <property type="molecule type" value="Genomic_DNA"/>
</dbReference>
<gene>
    <name evidence="3" type="ORF">HMPREF9195_02115</name>
</gene>